<feature type="transmembrane region" description="Helical" evidence="7">
    <location>
        <begin position="121"/>
        <end position="145"/>
    </location>
</feature>
<feature type="transmembrane region" description="Helical" evidence="7">
    <location>
        <begin position="234"/>
        <end position="252"/>
    </location>
</feature>
<dbReference type="AlphaFoldDB" id="A0A0C9PTW8"/>
<dbReference type="Pfam" id="PF00528">
    <property type="entry name" value="BPD_transp_1"/>
    <property type="match status" value="1"/>
</dbReference>
<sequence length="260" mass="28664">MTAPTLPKRQLQWRKWLLTGIMVLGLIWSIGITNANLGLFFKNFSQFTVIFTEMAHVDWSYAYYTIDPMIQTLKMAIIGTLIGSAVAFPYALLVSRNIVTNKIVVGIFRFVLNIVRTIPDLMLAALFVAIVGIGPVAGIFALAIFTFGMVGKLFYEAVETIDPGPLEALKAAGAGRIEMIRFAVLPQIANYFVSFVLYAFEINVRASTVLGYMGAGGIGIYLQQALSMFRYDRVGLIVLVIFAVVLVIDYISGKAREVLL</sequence>
<evidence type="ECO:0000256" key="7">
    <source>
        <dbReference type="RuleBase" id="RU363032"/>
    </source>
</evidence>
<keyword evidence="5 7" id="KW-1133">Transmembrane helix</keyword>
<feature type="domain" description="ABC transmembrane type-1" evidence="8">
    <location>
        <begin position="69"/>
        <end position="252"/>
    </location>
</feature>
<evidence type="ECO:0000256" key="6">
    <source>
        <dbReference type="ARBA" id="ARBA00023136"/>
    </source>
</evidence>
<organism evidence="9 10">
    <name type="scientific">Lacticaseibacillus paracasei NRIC 0644</name>
    <dbReference type="NCBI Taxonomy" id="1435038"/>
    <lineage>
        <taxon>Bacteria</taxon>
        <taxon>Bacillati</taxon>
        <taxon>Bacillota</taxon>
        <taxon>Bacilli</taxon>
        <taxon>Lactobacillales</taxon>
        <taxon>Lactobacillaceae</taxon>
        <taxon>Lacticaseibacillus</taxon>
    </lineage>
</organism>
<evidence type="ECO:0000313" key="10">
    <source>
        <dbReference type="Proteomes" id="UP000032552"/>
    </source>
</evidence>
<evidence type="ECO:0000259" key="8">
    <source>
        <dbReference type="PROSITE" id="PS50928"/>
    </source>
</evidence>
<dbReference type="EMBL" id="BAYM01000008">
    <property type="protein sequence ID" value="GAN35479.1"/>
    <property type="molecule type" value="Genomic_DNA"/>
</dbReference>
<comment type="similarity">
    <text evidence="7">Belongs to the binding-protein-dependent transport system permease family.</text>
</comment>
<evidence type="ECO:0000256" key="1">
    <source>
        <dbReference type="ARBA" id="ARBA00004651"/>
    </source>
</evidence>
<feature type="transmembrane region" description="Helical" evidence="7">
    <location>
        <begin position="73"/>
        <end position="92"/>
    </location>
</feature>
<keyword evidence="2 7" id="KW-0813">Transport</keyword>
<reference evidence="10" key="1">
    <citation type="submission" date="2014-05" db="EMBL/GenBank/DDBJ databases">
        <title>Whole genome sequencing of Lactobacillus casei NRIC0644.</title>
        <authorList>
            <person name="Atarashi H."/>
            <person name="Yoshida Y."/>
            <person name="Fujimura S."/>
            <person name="Tanaka N."/>
            <person name="Shiwa Y."/>
            <person name="Yoshikawa H."/>
            <person name="Okada S."/>
            <person name="Nakagawa J."/>
        </authorList>
    </citation>
    <scope>NUCLEOTIDE SEQUENCE [LARGE SCALE GENOMIC DNA]</scope>
    <source>
        <strain evidence="10">NRIC0644</strain>
    </source>
</reference>
<evidence type="ECO:0000256" key="2">
    <source>
        <dbReference type="ARBA" id="ARBA00022448"/>
    </source>
</evidence>
<evidence type="ECO:0000256" key="4">
    <source>
        <dbReference type="ARBA" id="ARBA00022692"/>
    </source>
</evidence>
<feature type="transmembrane region" description="Helical" evidence="7">
    <location>
        <begin position="16"/>
        <end position="41"/>
    </location>
</feature>
<keyword evidence="4 7" id="KW-0812">Transmembrane</keyword>
<gene>
    <name evidence="9" type="ORF">LC0644_0068</name>
</gene>
<accession>A0A0C9PTW8</accession>
<dbReference type="GO" id="GO:0005886">
    <property type="term" value="C:plasma membrane"/>
    <property type="evidence" value="ECO:0007669"/>
    <property type="project" value="UniProtKB-SubCell"/>
</dbReference>
<evidence type="ECO:0000256" key="3">
    <source>
        <dbReference type="ARBA" id="ARBA00022475"/>
    </source>
</evidence>
<dbReference type="PROSITE" id="PS50928">
    <property type="entry name" value="ABC_TM1"/>
    <property type="match status" value="1"/>
</dbReference>
<evidence type="ECO:0000256" key="5">
    <source>
        <dbReference type="ARBA" id="ARBA00022989"/>
    </source>
</evidence>
<dbReference type="InterPro" id="IPR005769">
    <property type="entry name" value="PhnE/PtxC"/>
</dbReference>
<dbReference type="GO" id="GO:0015416">
    <property type="term" value="F:ABC-type phosphonate transporter activity"/>
    <property type="evidence" value="ECO:0007669"/>
    <property type="project" value="InterPro"/>
</dbReference>
<evidence type="ECO:0000313" key="9">
    <source>
        <dbReference type="EMBL" id="GAN35479.1"/>
    </source>
</evidence>
<dbReference type="CDD" id="cd06261">
    <property type="entry name" value="TM_PBP2"/>
    <property type="match status" value="1"/>
</dbReference>
<dbReference type="RefSeq" id="WP_003576383.1">
    <property type="nucleotide sequence ID" value="NZ_BAYM01000008.1"/>
</dbReference>
<protein>
    <submittedName>
        <fullName evidence="9">ABC-type phosphate/phosphonate transport system,permease component</fullName>
    </submittedName>
</protein>
<dbReference type="SUPFAM" id="SSF161098">
    <property type="entry name" value="MetI-like"/>
    <property type="match status" value="1"/>
</dbReference>
<keyword evidence="3" id="KW-1003">Cell membrane</keyword>
<feature type="transmembrane region" description="Helical" evidence="7">
    <location>
        <begin position="206"/>
        <end position="222"/>
    </location>
</feature>
<dbReference type="Gene3D" id="1.10.3720.10">
    <property type="entry name" value="MetI-like"/>
    <property type="match status" value="1"/>
</dbReference>
<dbReference type="NCBIfam" id="TIGR01097">
    <property type="entry name" value="PhnE"/>
    <property type="match status" value="1"/>
</dbReference>
<proteinExistence type="inferred from homology"/>
<dbReference type="PANTHER" id="PTHR30043:SF1">
    <property type="entry name" value="ABC TRANSPORT SYSTEM PERMEASE PROTEIN P69"/>
    <property type="match status" value="1"/>
</dbReference>
<keyword evidence="6 7" id="KW-0472">Membrane</keyword>
<comment type="caution">
    <text evidence="9">The sequence shown here is derived from an EMBL/GenBank/DDBJ whole genome shotgun (WGS) entry which is preliminary data.</text>
</comment>
<comment type="subcellular location">
    <subcellularLocation>
        <location evidence="1 7">Cell membrane</location>
        <topology evidence="1 7">Multi-pass membrane protein</topology>
    </subcellularLocation>
</comment>
<dbReference type="Proteomes" id="UP000032552">
    <property type="component" value="Unassembled WGS sequence"/>
</dbReference>
<dbReference type="PANTHER" id="PTHR30043">
    <property type="entry name" value="PHOSPHONATES TRANSPORT SYSTEM PERMEASE PROTEIN"/>
    <property type="match status" value="1"/>
</dbReference>
<dbReference type="InterPro" id="IPR000515">
    <property type="entry name" value="MetI-like"/>
</dbReference>
<dbReference type="InterPro" id="IPR035906">
    <property type="entry name" value="MetI-like_sf"/>
</dbReference>
<name>A0A0C9PTW8_LACPA</name>